<evidence type="ECO:0000256" key="1">
    <source>
        <dbReference type="SAM" id="SignalP"/>
    </source>
</evidence>
<dbReference type="Pfam" id="PF07589">
    <property type="entry name" value="PEP-CTERM"/>
    <property type="match status" value="1"/>
</dbReference>
<dbReference type="NCBIfam" id="TIGR02595">
    <property type="entry name" value="PEP_CTERM"/>
    <property type="match status" value="1"/>
</dbReference>
<dbReference type="STRING" id="1035707.SAMN05216552_101673"/>
<dbReference type="RefSeq" id="WP_093556848.1">
    <property type="nucleotide sequence ID" value="NZ_FPBO01000016.1"/>
</dbReference>
<dbReference type="InterPro" id="IPR013424">
    <property type="entry name" value="Ice-binding_C"/>
</dbReference>
<organism evidence="3 4">
    <name type="scientific">Pseudoduganella namucuonensis</name>
    <dbReference type="NCBI Taxonomy" id="1035707"/>
    <lineage>
        <taxon>Bacteria</taxon>
        <taxon>Pseudomonadati</taxon>
        <taxon>Pseudomonadota</taxon>
        <taxon>Betaproteobacteria</taxon>
        <taxon>Burkholderiales</taxon>
        <taxon>Oxalobacteraceae</taxon>
        <taxon>Telluria group</taxon>
        <taxon>Pseudoduganella</taxon>
    </lineage>
</organism>
<dbReference type="Proteomes" id="UP000199391">
    <property type="component" value="Unassembled WGS sequence"/>
</dbReference>
<dbReference type="OrthoDB" id="8756593at2"/>
<evidence type="ECO:0000313" key="3">
    <source>
        <dbReference type="EMBL" id="SFU95374.1"/>
    </source>
</evidence>
<proteinExistence type="predicted"/>
<gene>
    <name evidence="3" type="ORF">SAMN05216552_101673</name>
</gene>
<accession>A0A1I7KD58</accession>
<feature type="signal peptide" evidence="1">
    <location>
        <begin position="1"/>
        <end position="22"/>
    </location>
</feature>
<keyword evidence="1" id="KW-0732">Signal</keyword>
<reference evidence="4" key="1">
    <citation type="submission" date="2016-10" db="EMBL/GenBank/DDBJ databases">
        <authorList>
            <person name="Varghese N."/>
            <person name="Submissions S."/>
        </authorList>
    </citation>
    <scope>NUCLEOTIDE SEQUENCE [LARGE SCALE GENOMIC DNA]</scope>
    <source>
        <strain evidence="4">CGMCC 1.11014</strain>
    </source>
</reference>
<keyword evidence="4" id="KW-1185">Reference proteome</keyword>
<sequence>MNIVKPLISLLGALAISGAANAAVLTSSTGPASNVVADYSGASLVSFDLDLASFSQTRLDFVVEDDDLLLPYLSLNAIVRNLSGHGFDRFNFTLDGIAFAGAGSVTPTFGVLGGTAFSANRASVDFSAPEWAEFHFGNPLAAGGAADWLLSTQGLRAGDAFSITTSVPEPATIALMLSGLAVMAYKRRRG</sequence>
<name>A0A1I7KD58_9BURK</name>
<evidence type="ECO:0000313" key="4">
    <source>
        <dbReference type="Proteomes" id="UP000199391"/>
    </source>
</evidence>
<dbReference type="EMBL" id="FPBO01000016">
    <property type="protein sequence ID" value="SFU95374.1"/>
    <property type="molecule type" value="Genomic_DNA"/>
</dbReference>
<feature type="chain" id="PRO_5011459794" evidence="1">
    <location>
        <begin position="23"/>
        <end position="190"/>
    </location>
</feature>
<feature type="domain" description="Ice-binding protein C-terminal" evidence="2">
    <location>
        <begin position="166"/>
        <end position="189"/>
    </location>
</feature>
<dbReference type="AlphaFoldDB" id="A0A1I7KD58"/>
<protein>
    <submittedName>
        <fullName evidence="3">PEP-CTERM protein-sorting domain-containing protein</fullName>
    </submittedName>
</protein>
<evidence type="ECO:0000259" key="2">
    <source>
        <dbReference type="Pfam" id="PF07589"/>
    </source>
</evidence>